<dbReference type="PANTHER" id="PTHR12326:SF12">
    <property type="entry name" value="PLECKSTRIN HOMOLOGY AND RUN DOMAIN CONTAINING M1"/>
    <property type="match status" value="1"/>
</dbReference>
<evidence type="ECO:0000256" key="3">
    <source>
        <dbReference type="ARBA" id="ARBA00022723"/>
    </source>
</evidence>
<evidence type="ECO:0000256" key="1">
    <source>
        <dbReference type="ARBA" id="ARBA00004603"/>
    </source>
</evidence>
<evidence type="ECO:0000256" key="2">
    <source>
        <dbReference type="ARBA" id="ARBA00022553"/>
    </source>
</evidence>
<organism evidence="11 12">
    <name type="scientific">Meloidogyne javanica</name>
    <name type="common">Root-knot nematode worm</name>
    <dbReference type="NCBI Taxonomy" id="6303"/>
    <lineage>
        <taxon>Eukaryota</taxon>
        <taxon>Metazoa</taxon>
        <taxon>Ecdysozoa</taxon>
        <taxon>Nematoda</taxon>
        <taxon>Chromadorea</taxon>
        <taxon>Rhabditida</taxon>
        <taxon>Tylenchina</taxon>
        <taxon>Tylenchomorpha</taxon>
        <taxon>Tylenchoidea</taxon>
        <taxon>Meloidogynidae</taxon>
        <taxon>Meloidogyninae</taxon>
        <taxon>Meloidogyne</taxon>
        <taxon>Meloidogyne incognita group</taxon>
    </lineage>
</organism>
<dbReference type="PROSITE" id="PS50826">
    <property type="entry name" value="RUN"/>
    <property type="match status" value="1"/>
</dbReference>
<evidence type="ECO:0000256" key="5">
    <source>
        <dbReference type="ARBA" id="ARBA00022753"/>
    </source>
</evidence>
<sequence length="971" mass="108883">MGERLDVESKAFIAAKNSIRRELDLSAEFASKNFALTATSEFAHSICSLIEAILIHGLRDAFFIRGSRYSKRPIPNFWPFVSKYTHRSIKQQIYVLNQIKTEVGKARAWIRIVLCERTLESYINLFSKDAQINQFYKKGAFIRDTAYIDSLNVYLQKLDKLTIVAPTNSNLLNNWTPNPLILAGLIPGRFTNCYSRIGEGSVSSPYASSDAVAIDNLLENSADRNSPEQATNALDLLLTPPDSMTTMESNLNDYPIASISSNVLQHSQAVESPLCSTNKFEKQIGGYVKECLVDDNESVISHPSMLYQCEDEPLFEKLPKTPKTFADWKRYGAAATSRLRRLSPSLIGADVGCGAEFDTAVEGDDDNQSIKNNSTSSLQTAFEFNSQNTENIFTDLTIKDSQINSSTNNNKQQNTNNKTITFSASQGTVGIEMPIPTILIQQRILQEMEFPPLGSSLQDELLLAERMEQETSKEVEERDELPPSHQISITSNTSDILRKDSSPPTLEMFNITAIDSTDSSTTDLPATFDEALRAFLSQGDKTNNRIFQSESKKRLFSECSSSVGELNKLLSDSLNNLNHQILSPPLRSISLQSSSTNVPFPNVFIKSGSRKSISRDFIASLAPIKDIPHIPFQRDGSNFDEEEEDGNELIEIQPFTEQVSNPNNCQFSNITTTSLQSTPYKLPKRFYHLINLPNEKGLDVQNFRCKTCCRNIGVGFGQFKECALNGYYYCEDCFKSGGGSLIPSRAILNADFKPRSISNASRVLLQSIMDQPLFRVDFLNPYIYEHSKNIRKIRDIRKKLGYSVMYLLSCKNSVANDVRRRLWPHNHLHSDIHAYSLMDLECVANDTLERRLNTLLTSTLSHIWDCPLCLQKGFFCELCSSDRPIYPFQTEIVCQCPNCSSCFHRSCSNKFNLKEEEDVEQNNEDVQKCQQNTCPKCLRKAKLASGGRGSAGLLSSTPSLLNLSPGSSQQI</sequence>
<feature type="domain" description="RUN" evidence="10">
    <location>
        <begin position="37"/>
        <end position="170"/>
    </location>
</feature>
<name>A0A915LXS7_MELJA</name>
<evidence type="ECO:0000259" key="10">
    <source>
        <dbReference type="PROSITE" id="PS50826"/>
    </source>
</evidence>
<dbReference type="InterPro" id="IPR004012">
    <property type="entry name" value="Run_dom"/>
</dbReference>
<dbReference type="SUPFAM" id="SSF140741">
    <property type="entry name" value="RUN domain-like"/>
    <property type="match status" value="1"/>
</dbReference>
<dbReference type="GO" id="GO:0006914">
    <property type="term" value="P:autophagy"/>
    <property type="evidence" value="ECO:0007669"/>
    <property type="project" value="UniProtKB-KW"/>
</dbReference>
<dbReference type="Proteomes" id="UP000887561">
    <property type="component" value="Unplaced"/>
</dbReference>
<keyword evidence="2" id="KW-0597">Phosphoprotein</keyword>
<dbReference type="SMART" id="SM01175">
    <property type="entry name" value="DUF4206"/>
    <property type="match status" value="1"/>
</dbReference>
<keyword evidence="8" id="KW-0072">Autophagy</keyword>
<keyword evidence="6" id="KW-0863">Zinc-finger</keyword>
<keyword evidence="3" id="KW-0479">Metal-binding</keyword>
<dbReference type="WBParaSite" id="scaffold2214_cov309.g4463">
    <property type="protein sequence ID" value="scaffold2214_cov309.g4463"/>
    <property type="gene ID" value="scaffold2214_cov309.g4463"/>
</dbReference>
<dbReference type="Gene3D" id="1.20.58.900">
    <property type="match status" value="1"/>
</dbReference>
<keyword evidence="7" id="KW-0862">Zinc</keyword>
<dbReference type="PANTHER" id="PTHR12326">
    <property type="entry name" value="PLECKSTRIN HOMOLOGY DOMAIN CONTAINING PROTEIN"/>
    <property type="match status" value="1"/>
</dbReference>
<comment type="subcellular location">
    <subcellularLocation>
        <location evidence="1">Late endosome</location>
    </subcellularLocation>
</comment>
<evidence type="ECO:0000256" key="7">
    <source>
        <dbReference type="ARBA" id="ARBA00022833"/>
    </source>
</evidence>
<dbReference type="InterPro" id="IPR051366">
    <property type="entry name" value="DEF8"/>
</dbReference>
<evidence type="ECO:0000256" key="8">
    <source>
        <dbReference type="ARBA" id="ARBA00023006"/>
    </source>
</evidence>
<dbReference type="GO" id="GO:0008270">
    <property type="term" value="F:zinc ion binding"/>
    <property type="evidence" value="ECO:0007669"/>
    <property type="project" value="UniProtKB-KW"/>
</dbReference>
<evidence type="ECO:0000256" key="9">
    <source>
        <dbReference type="SAM" id="MobiDB-lite"/>
    </source>
</evidence>
<keyword evidence="5" id="KW-0967">Endosome</keyword>
<evidence type="ECO:0000313" key="11">
    <source>
        <dbReference type="Proteomes" id="UP000887561"/>
    </source>
</evidence>
<feature type="compositionally biased region" description="Basic and acidic residues" evidence="9">
    <location>
        <begin position="469"/>
        <end position="482"/>
    </location>
</feature>
<evidence type="ECO:0000313" key="12">
    <source>
        <dbReference type="WBParaSite" id="scaffold2214_cov309.g4463"/>
    </source>
</evidence>
<protein>
    <submittedName>
        <fullName evidence="12">RUN domain-containing protein</fullName>
    </submittedName>
</protein>
<dbReference type="InterPro" id="IPR037213">
    <property type="entry name" value="Run_dom_sf"/>
</dbReference>
<evidence type="ECO:0000256" key="4">
    <source>
        <dbReference type="ARBA" id="ARBA00022737"/>
    </source>
</evidence>
<keyword evidence="4" id="KW-0677">Repeat</keyword>
<dbReference type="InterPro" id="IPR025258">
    <property type="entry name" value="RH_dom"/>
</dbReference>
<dbReference type="SMART" id="SM00593">
    <property type="entry name" value="RUN"/>
    <property type="match status" value="1"/>
</dbReference>
<proteinExistence type="predicted"/>
<feature type="compositionally biased region" description="Polar residues" evidence="9">
    <location>
        <begin position="485"/>
        <end position="495"/>
    </location>
</feature>
<dbReference type="AlphaFoldDB" id="A0A915LXS7"/>
<dbReference type="GO" id="GO:0005770">
    <property type="term" value="C:late endosome"/>
    <property type="evidence" value="ECO:0007669"/>
    <property type="project" value="UniProtKB-SubCell"/>
</dbReference>
<accession>A0A915LXS7</accession>
<dbReference type="Pfam" id="PF02759">
    <property type="entry name" value="RUN"/>
    <property type="match status" value="1"/>
</dbReference>
<keyword evidence="11" id="KW-1185">Reference proteome</keyword>
<feature type="region of interest" description="Disordered" evidence="9">
    <location>
        <begin position="469"/>
        <end position="503"/>
    </location>
</feature>
<reference evidence="12" key="1">
    <citation type="submission" date="2022-11" db="UniProtKB">
        <authorList>
            <consortium name="WormBaseParasite"/>
        </authorList>
    </citation>
    <scope>IDENTIFICATION</scope>
</reference>
<evidence type="ECO:0000256" key="6">
    <source>
        <dbReference type="ARBA" id="ARBA00022771"/>
    </source>
</evidence>
<dbReference type="Pfam" id="PF13901">
    <property type="entry name" value="RH_dom"/>
    <property type="match status" value="1"/>
</dbReference>